<feature type="region of interest" description="Disordered" evidence="2">
    <location>
        <begin position="423"/>
        <end position="557"/>
    </location>
</feature>
<feature type="region of interest" description="Disordered" evidence="2">
    <location>
        <begin position="1"/>
        <end position="55"/>
    </location>
</feature>
<organism evidence="3 4">
    <name type="scientific">Deinandra increscens subsp. villosa</name>
    <dbReference type="NCBI Taxonomy" id="3103831"/>
    <lineage>
        <taxon>Eukaryota</taxon>
        <taxon>Viridiplantae</taxon>
        <taxon>Streptophyta</taxon>
        <taxon>Embryophyta</taxon>
        <taxon>Tracheophyta</taxon>
        <taxon>Spermatophyta</taxon>
        <taxon>Magnoliopsida</taxon>
        <taxon>eudicotyledons</taxon>
        <taxon>Gunneridae</taxon>
        <taxon>Pentapetalae</taxon>
        <taxon>asterids</taxon>
        <taxon>campanulids</taxon>
        <taxon>Asterales</taxon>
        <taxon>Asteraceae</taxon>
        <taxon>Asteroideae</taxon>
        <taxon>Heliantheae alliance</taxon>
        <taxon>Madieae</taxon>
        <taxon>Madiinae</taxon>
        <taxon>Deinandra</taxon>
    </lineage>
</organism>
<keyword evidence="1" id="KW-0175">Coiled coil</keyword>
<evidence type="ECO:0000313" key="3">
    <source>
        <dbReference type="EMBL" id="KAK9075764.1"/>
    </source>
</evidence>
<dbReference type="InterPro" id="IPR004252">
    <property type="entry name" value="Probable_transposase_24"/>
</dbReference>
<evidence type="ECO:0000256" key="2">
    <source>
        <dbReference type="SAM" id="MobiDB-lite"/>
    </source>
</evidence>
<comment type="caution">
    <text evidence="3">The sequence shown here is derived from an EMBL/GenBank/DDBJ whole genome shotgun (WGS) entry which is preliminary data.</text>
</comment>
<evidence type="ECO:0008006" key="5">
    <source>
        <dbReference type="Google" id="ProtNLM"/>
    </source>
</evidence>
<dbReference type="PANTHER" id="PTHR33018">
    <property type="entry name" value="OS10G0338966 PROTEIN-RELATED"/>
    <property type="match status" value="1"/>
</dbReference>
<feature type="compositionally biased region" description="Low complexity" evidence="2">
    <location>
        <begin position="494"/>
        <end position="507"/>
    </location>
</feature>
<dbReference type="Proteomes" id="UP001408789">
    <property type="component" value="Unassembled WGS sequence"/>
</dbReference>
<evidence type="ECO:0000313" key="4">
    <source>
        <dbReference type="Proteomes" id="UP001408789"/>
    </source>
</evidence>
<feature type="compositionally biased region" description="Basic and acidic residues" evidence="2">
    <location>
        <begin position="528"/>
        <end position="537"/>
    </location>
</feature>
<dbReference type="EMBL" id="JBCNJP010000007">
    <property type="protein sequence ID" value="KAK9075764.1"/>
    <property type="molecule type" value="Genomic_DNA"/>
</dbReference>
<feature type="compositionally biased region" description="Acidic residues" evidence="2">
    <location>
        <begin position="26"/>
        <end position="48"/>
    </location>
</feature>
<dbReference type="PANTHER" id="PTHR33018:SF34">
    <property type="entry name" value="OS02G0472350 PROTEIN"/>
    <property type="match status" value="1"/>
</dbReference>
<feature type="compositionally biased region" description="Polar residues" evidence="2">
    <location>
        <begin position="423"/>
        <end position="482"/>
    </location>
</feature>
<feature type="compositionally biased region" description="Basic residues" evidence="2">
    <location>
        <begin position="513"/>
        <end position="527"/>
    </location>
</feature>
<keyword evidence="4" id="KW-1185">Reference proteome</keyword>
<name>A0AAP0H7C6_9ASTR</name>
<protein>
    <recommendedName>
        <fullName evidence="5">Transposase</fullName>
    </recommendedName>
</protein>
<feature type="coiled-coil region" evidence="1">
    <location>
        <begin position="349"/>
        <end position="383"/>
    </location>
</feature>
<proteinExistence type="predicted"/>
<dbReference type="AlphaFoldDB" id="A0AAP0H7C6"/>
<sequence length="672" mass="75675">MDHEAGDDIYYNNSEGEYNDDSSQASEEDEMDNNDDSSQASEEDEMDNNDAQVDNDAQLDNIDAQLDNDDQVDNDAQVNKRGLTRLTKWRAKFEKSGGKKWPITFDALGRVDGVHRPKFSSFLGDIARSEVGLRYLKWKEVPKDDKNKMWALIQQLFEIDDCRRGPIMVRLGGLLRSFRTKMFKRHVRPNLARPTVLEKVPKMYHTIVKKEHWDRFVAHTKSDEFKAVSKSAKEVRAQYVYDHTMGRGGYPYLREKLVQNKEIAADDCPSRAFMWRKGRVNKEGEYKTPVVKGVADDIAENEAKINAGSVNVEPGTDALTLVLGKERGGYLKGIGYGVTSRGYWQGAPKGRSKERIEKLEAELKNERQLREKKDQEVEHLTDMVKSQDDKIDMLTSFMNRIIEEKQATAVNSVKSAEGPLTTAVRSKNSCDQHSNVNTTDMINSAHNTSRKQSTPSNSSQRSADKVSSATLSQHTPPSTTASQKERGRKRKMTEAAAAAASTAGASEQEVEKNKRHAKPVKPAARKVPKSDRLEKPNNNDAIAAPIDQPVIQEGSQQTATLHMEGDPMNVVGMARLYPKQKDEKIHGKPLPPGCRRITAYQVNKGATFLPFPIDDKTTLSEVEDKYIIAWPMNRMILHSNNKSDRSQPVDHSTVQKVVEQPQVITTLINRIR</sequence>
<dbReference type="Pfam" id="PF03004">
    <property type="entry name" value="Transposase_24"/>
    <property type="match status" value="1"/>
</dbReference>
<accession>A0AAP0H7C6</accession>
<feature type="compositionally biased region" description="Polar residues" evidence="2">
    <location>
        <begin position="11"/>
        <end position="25"/>
    </location>
</feature>
<gene>
    <name evidence="3" type="ORF">SSX86_004093</name>
</gene>
<evidence type="ECO:0000256" key="1">
    <source>
        <dbReference type="SAM" id="Coils"/>
    </source>
</evidence>
<reference evidence="3 4" key="1">
    <citation type="submission" date="2024-04" db="EMBL/GenBank/DDBJ databases">
        <title>The reference genome of an endangered Asteraceae, Deinandra increscens subsp. villosa, native to the Central Coast of California.</title>
        <authorList>
            <person name="Guilliams M."/>
            <person name="Hasenstab-Lehman K."/>
            <person name="Meyer R."/>
            <person name="Mcevoy S."/>
        </authorList>
    </citation>
    <scope>NUCLEOTIDE SEQUENCE [LARGE SCALE GENOMIC DNA]</scope>
    <source>
        <tissue evidence="3">Leaf</tissue>
    </source>
</reference>